<reference evidence="1" key="1">
    <citation type="submission" date="2016-05" db="EMBL/GenBank/DDBJ databases">
        <authorList>
            <person name="Lavstsen T."/>
            <person name="Jespersen J.S."/>
        </authorList>
    </citation>
    <scope>NUCLEOTIDE SEQUENCE</scope>
    <source>
        <tissue evidence="1">Brain</tissue>
    </source>
</reference>
<name>A0A1A7XD19_9TELE</name>
<proteinExistence type="predicted"/>
<accession>A0A1A7XD19</accession>
<dbReference type="EMBL" id="HADW01014567">
    <property type="protein sequence ID" value="SBP15967.1"/>
    <property type="molecule type" value="Transcribed_RNA"/>
</dbReference>
<dbReference type="AlphaFoldDB" id="A0A1A7XD19"/>
<protein>
    <submittedName>
        <fullName evidence="1">Uncharacterized protein</fullName>
    </submittedName>
</protein>
<organism evidence="1">
    <name type="scientific">Iconisemion striatum</name>
    <dbReference type="NCBI Taxonomy" id="60296"/>
    <lineage>
        <taxon>Eukaryota</taxon>
        <taxon>Metazoa</taxon>
        <taxon>Chordata</taxon>
        <taxon>Craniata</taxon>
        <taxon>Vertebrata</taxon>
        <taxon>Euteleostomi</taxon>
        <taxon>Actinopterygii</taxon>
        <taxon>Neopterygii</taxon>
        <taxon>Teleostei</taxon>
        <taxon>Neoteleostei</taxon>
        <taxon>Acanthomorphata</taxon>
        <taxon>Ovalentaria</taxon>
        <taxon>Atherinomorphae</taxon>
        <taxon>Cyprinodontiformes</taxon>
        <taxon>Nothobranchiidae</taxon>
        <taxon>Iconisemion</taxon>
    </lineage>
</organism>
<feature type="non-terminal residue" evidence="1">
    <location>
        <position position="1"/>
    </location>
</feature>
<feature type="non-terminal residue" evidence="1">
    <location>
        <position position="70"/>
    </location>
</feature>
<gene>
    <name evidence="1" type="primary">Nfu_g_1_009609</name>
</gene>
<evidence type="ECO:0000313" key="1">
    <source>
        <dbReference type="EMBL" id="SBP15967.1"/>
    </source>
</evidence>
<sequence>ANALPNSEDLVSGVIVPTTKFGVPSGSLPPFSVTLTTYPFVFPTYSPWFIIPNFSSMDTPKNFWNSVSMA</sequence>
<reference evidence="1" key="2">
    <citation type="submission" date="2016-06" db="EMBL/GenBank/DDBJ databases">
        <title>The genome of a short-lived fish provides insights into sex chromosome evolution and the genetic control of aging.</title>
        <authorList>
            <person name="Reichwald K."/>
            <person name="Felder M."/>
            <person name="Petzold A."/>
            <person name="Koch P."/>
            <person name="Groth M."/>
            <person name="Platzer M."/>
        </authorList>
    </citation>
    <scope>NUCLEOTIDE SEQUENCE</scope>
    <source>
        <tissue evidence="1">Brain</tissue>
    </source>
</reference>